<sequence length="726" mass="76409">MVWTVSYGFWRDTQKTLITYIEKVENGKKTYISNKNVTIKTFTDGNCTDATPAQITGNGNITPANKTEDPTLEITGITGTITKAATGTATVPYGHILTDTFDMSKVHWEIISPTLMAIVGMGLVYMGNWGTYHKKACKGSTAPVPDKGTTEKCECKGSPSSTSTSATLRVHNTTIEAATGGLEAIATITATGTSGAYNGDIESITATNLSKSGTLTKETKLQVGEILKLTGGTASTAADAKRIEGTIIVTKDGTLGGSLTLKGHIDGTLNLSNGSTNTIKVTKEGGSLNASTLTLQGITVSTGGGLNGTATMTITSDEHDLTTITDQVNITVSKLTKDKVKILEADNGPLKKNTGLQSNDTLNLQGTATANSGTIKDLKVTGIITITGTGKLSDGLRFEGDVTGNLTQFEDATDGGVTVSGDGTLTLTTDKFNALKNTNFSLTSDSKRALTSTLVTKSRITIGYKTNPTKVNLKELSLVPVCIKITGTDGFEGNITDVTFTQNNPTELKEPRGQTINLANLAGSLTNATITKSGTQLKKETELEPDDTLTLTITNAAGSGTTLTGKITVKSDGKSLGGNLTLSGGIAASNVTLSASGGTLTGTVHITSLKYDLDEIHVNHQDTHCCYWGGKVFKWSDTNPMNEPWHYPVVLGPFQICLAVALVYSLHYRDSDISRSIVNQPKMSTALSIIFYMCSEILLAGSKVLPVPLLLLEYVSSPLIPPSRVS</sequence>
<accession>Q4UBL6</accession>
<dbReference type="KEGG" id="tan:TA17570"/>
<evidence type="ECO:0000313" key="2">
    <source>
        <dbReference type="EMBL" id="CAI75785.1"/>
    </source>
</evidence>
<dbReference type="EMBL" id="CR940352">
    <property type="protein sequence ID" value="CAI75785.1"/>
    <property type="molecule type" value="Genomic_DNA"/>
</dbReference>
<dbReference type="RefSeq" id="XP_955261.1">
    <property type="nucleotide sequence ID" value="XM_950168.1"/>
</dbReference>
<reference evidence="2 3" key="1">
    <citation type="journal article" date="2005" name="Science">
        <title>Genome of the host-cell transforming parasite Theileria annulata compared with T. parva.</title>
        <authorList>
            <person name="Pain A."/>
            <person name="Renauld H."/>
            <person name="Berriman M."/>
            <person name="Murphy L."/>
            <person name="Yeats C.A."/>
            <person name="Weir W."/>
            <person name="Kerhornou A."/>
            <person name="Aslett M."/>
            <person name="Bishop R."/>
            <person name="Bouchier C."/>
            <person name="Cochet M."/>
            <person name="Coulson R.M.R."/>
            <person name="Cronin A."/>
            <person name="de Villiers E.P."/>
            <person name="Fraser A."/>
            <person name="Fosker N."/>
            <person name="Gardner M."/>
            <person name="Goble A."/>
            <person name="Griffiths-Jones S."/>
            <person name="Harris D.E."/>
            <person name="Katzer F."/>
            <person name="Larke N."/>
            <person name="Lord A."/>
            <person name="Maser P."/>
            <person name="McKellar S."/>
            <person name="Mooney P."/>
            <person name="Morton F."/>
            <person name="Nene V."/>
            <person name="O'Neil S."/>
            <person name="Price C."/>
            <person name="Quail M.A."/>
            <person name="Rabbinowitsch E."/>
            <person name="Rawlings N.D."/>
            <person name="Rutter S."/>
            <person name="Saunders D."/>
            <person name="Seeger K."/>
            <person name="Shah T."/>
            <person name="Squares R."/>
            <person name="Squares S."/>
            <person name="Tivey A."/>
            <person name="Walker A.R."/>
            <person name="Woodward J."/>
            <person name="Dobbelaere D.A.E."/>
            <person name="Langsley G."/>
            <person name="Rajandream M.A."/>
            <person name="McKeever D."/>
            <person name="Shiels B."/>
            <person name="Tait A."/>
            <person name="Barrell B.G."/>
            <person name="Hall N."/>
        </authorList>
    </citation>
    <scope>NUCLEOTIDE SEQUENCE [LARGE SCALE GENOMIC DNA]</scope>
    <source>
        <strain evidence="3">Ankara</strain>
    </source>
</reference>
<dbReference type="GeneID" id="3864586"/>
<evidence type="ECO:0000256" key="1">
    <source>
        <dbReference type="SAM" id="MobiDB-lite"/>
    </source>
</evidence>
<organism evidence="2 3">
    <name type="scientific">Theileria annulata</name>
    <dbReference type="NCBI Taxonomy" id="5874"/>
    <lineage>
        <taxon>Eukaryota</taxon>
        <taxon>Sar</taxon>
        <taxon>Alveolata</taxon>
        <taxon>Apicomplexa</taxon>
        <taxon>Aconoidasida</taxon>
        <taxon>Piroplasmida</taxon>
        <taxon>Theileriidae</taxon>
        <taxon>Theileria</taxon>
    </lineage>
</organism>
<name>Q4UBL6_THEAN</name>
<proteinExistence type="predicted"/>
<dbReference type="InParanoid" id="Q4UBL6"/>
<dbReference type="AlphaFoldDB" id="Q4UBL6"/>
<protein>
    <submittedName>
        <fullName evidence="2">Uncharacterized protein</fullName>
    </submittedName>
</protein>
<evidence type="ECO:0000313" key="3">
    <source>
        <dbReference type="Proteomes" id="UP000001950"/>
    </source>
</evidence>
<dbReference type="Proteomes" id="UP000001950">
    <property type="component" value="Chromosome 3"/>
</dbReference>
<keyword evidence="3" id="KW-1185">Reference proteome</keyword>
<dbReference type="VEuPathDB" id="PiroplasmaDB:TA17570"/>
<gene>
    <name evidence="2" type="ORF">TA17570</name>
</gene>
<feature type="region of interest" description="Disordered" evidence="1">
    <location>
        <begin position="141"/>
        <end position="166"/>
    </location>
</feature>